<reference evidence="2 3" key="2">
    <citation type="submission" date="2024-08" db="EMBL/GenBank/DDBJ databases">
        <title>Phylogenomic analyses of a clade within the roseobacter group suggest taxonomic reassignments of species of the genera Aestuariivita, Citreicella, Loktanella, Nautella, Pelagibaca, Ruegeria, Thalassobius, Thiobacimonas and Tropicibacter, and the proposal o.</title>
        <authorList>
            <person name="Jeon C.O."/>
        </authorList>
    </citation>
    <scope>NUCLEOTIDE SEQUENCE [LARGE SCALE GENOMIC DNA]</scope>
    <source>
        <strain evidence="2 3">SS1-5</strain>
    </source>
</reference>
<dbReference type="Proteomes" id="UP001470809">
    <property type="component" value="Chromosome"/>
</dbReference>
<feature type="signal peptide" evidence="1">
    <location>
        <begin position="1"/>
        <end position="18"/>
    </location>
</feature>
<dbReference type="InterPro" id="IPR010321">
    <property type="entry name" value="DUF922"/>
</dbReference>
<dbReference type="EMBL" id="CP151767">
    <property type="protein sequence ID" value="WZU68812.1"/>
    <property type="molecule type" value="Genomic_DNA"/>
</dbReference>
<dbReference type="AlphaFoldDB" id="A0AAN0MFM8"/>
<feature type="chain" id="PRO_5042816195" evidence="1">
    <location>
        <begin position="19"/>
        <end position="159"/>
    </location>
</feature>
<evidence type="ECO:0000313" key="2">
    <source>
        <dbReference type="EMBL" id="WZU68812.1"/>
    </source>
</evidence>
<dbReference type="KEGG" id="yrh:AABB31_08065"/>
<evidence type="ECO:0000256" key="1">
    <source>
        <dbReference type="SAM" id="SignalP"/>
    </source>
</evidence>
<keyword evidence="3" id="KW-1185">Reference proteome</keyword>
<name>A0AAN0MFM8_9RHOB</name>
<dbReference type="Pfam" id="PF06037">
    <property type="entry name" value="DUF922"/>
    <property type="match status" value="1"/>
</dbReference>
<sequence>MRIFRLVPFLILPLAAHAQAPLAADELIIKPYTISGSSLAEVEEQLNSKGPHGYWAWAQTRWRWDGNCNMSFRAEITMPRLEDPGRLTAAEQAEWDRMYAALLDHEMGHVTIGRDTALAIKAADCKVDSQAYDAEFRAAQKAYDARTNHGIDTGATLNY</sequence>
<proteinExistence type="predicted"/>
<accession>A0AAN0MFM8</accession>
<evidence type="ECO:0000313" key="3">
    <source>
        <dbReference type="Proteomes" id="UP001470809"/>
    </source>
</evidence>
<keyword evidence="1" id="KW-0732">Signal</keyword>
<reference evidence="3" key="1">
    <citation type="submission" date="2024-04" db="EMBL/GenBank/DDBJ databases">
        <title>Phylogenomic analyses of a clade within the roseobacter group suggest taxonomic reassignments of species of the genera Aestuariivita, Citreicella, Loktanella, Nautella, Pelagibaca, Ruegeria, Thalassobius, Thiobacimonas and Tropicibacter, and the proposal o.</title>
        <authorList>
            <person name="Jeon C.O."/>
        </authorList>
    </citation>
    <scope>NUCLEOTIDE SEQUENCE [LARGE SCALE GENOMIC DNA]</scope>
    <source>
        <strain evidence="3">SS1-5</strain>
    </source>
</reference>
<protein>
    <submittedName>
        <fullName evidence="2">DUF922 domain-containing protein</fullName>
    </submittedName>
</protein>
<gene>
    <name evidence="2" type="ORF">AABB31_08065</name>
</gene>
<dbReference type="RefSeq" id="WP_342078104.1">
    <property type="nucleotide sequence ID" value="NZ_CP151767.2"/>
</dbReference>
<organism evidence="2 3">
    <name type="scientific">Yoonia rhodophyticola</name>
    <dbReference type="NCBI Taxonomy" id="3137370"/>
    <lineage>
        <taxon>Bacteria</taxon>
        <taxon>Pseudomonadati</taxon>
        <taxon>Pseudomonadota</taxon>
        <taxon>Alphaproteobacteria</taxon>
        <taxon>Rhodobacterales</taxon>
        <taxon>Paracoccaceae</taxon>
        <taxon>Yoonia</taxon>
    </lineage>
</organism>